<keyword evidence="2" id="KW-0560">Oxidoreductase</keyword>
<dbReference type="Gene3D" id="1.10.630.10">
    <property type="entry name" value="Cytochrome P450"/>
    <property type="match status" value="1"/>
</dbReference>
<dbReference type="Pfam" id="PF00067">
    <property type="entry name" value="p450"/>
    <property type="match status" value="1"/>
</dbReference>
<reference evidence="5" key="1">
    <citation type="journal article" date="2019" name="Int. J. Syst. Evol. Microbiol.">
        <title>The Global Catalogue of Microorganisms (GCM) 10K type strain sequencing project: providing services to taxonomists for standard genome sequencing and annotation.</title>
        <authorList>
            <consortium name="The Broad Institute Genomics Platform"/>
            <consortium name="The Broad Institute Genome Sequencing Center for Infectious Disease"/>
            <person name="Wu L."/>
            <person name="Ma J."/>
        </authorList>
    </citation>
    <scope>NUCLEOTIDE SEQUENCE [LARGE SCALE GENOMIC DNA]</scope>
    <source>
        <strain evidence="5">JCM 16908</strain>
    </source>
</reference>
<organism evidence="4 5">
    <name type="scientific">Sphaerisporangium flaviroseum</name>
    <dbReference type="NCBI Taxonomy" id="509199"/>
    <lineage>
        <taxon>Bacteria</taxon>
        <taxon>Bacillati</taxon>
        <taxon>Actinomycetota</taxon>
        <taxon>Actinomycetes</taxon>
        <taxon>Streptosporangiales</taxon>
        <taxon>Streptosporangiaceae</taxon>
        <taxon>Sphaerisporangium</taxon>
    </lineage>
</organism>
<evidence type="ECO:0000256" key="1">
    <source>
        <dbReference type="ARBA" id="ARBA00010617"/>
    </source>
</evidence>
<keyword evidence="2" id="KW-0349">Heme</keyword>
<proteinExistence type="inferred from homology"/>
<keyword evidence="2" id="KW-0503">Monooxygenase</keyword>
<keyword evidence="2" id="KW-0479">Metal-binding</keyword>
<dbReference type="PROSITE" id="PS00086">
    <property type="entry name" value="CYTOCHROME_P450"/>
    <property type="match status" value="1"/>
</dbReference>
<protein>
    <submittedName>
        <fullName evidence="4">Cytochrome P450</fullName>
    </submittedName>
</protein>
<dbReference type="InterPro" id="IPR001128">
    <property type="entry name" value="Cyt_P450"/>
</dbReference>
<accession>A0ABP7J7I8</accession>
<dbReference type="PANTHER" id="PTHR46696:SF1">
    <property type="entry name" value="CYTOCHROME P450 YJIB-RELATED"/>
    <property type="match status" value="1"/>
</dbReference>
<dbReference type="PANTHER" id="PTHR46696">
    <property type="entry name" value="P450, PUTATIVE (EUROFUNG)-RELATED"/>
    <property type="match status" value="1"/>
</dbReference>
<gene>
    <name evidence="4" type="ORF">GCM10022226_68630</name>
</gene>
<dbReference type="EMBL" id="BAAAZR010000039">
    <property type="protein sequence ID" value="GAA3836924.1"/>
    <property type="molecule type" value="Genomic_DNA"/>
</dbReference>
<keyword evidence="5" id="KW-1185">Reference proteome</keyword>
<dbReference type="PRINTS" id="PR00359">
    <property type="entry name" value="BP450"/>
</dbReference>
<name>A0ABP7J7I8_9ACTN</name>
<evidence type="ECO:0000256" key="2">
    <source>
        <dbReference type="RuleBase" id="RU000461"/>
    </source>
</evidence>
<evidence type="ECO:0000313" key="4">
    <source>
        <dbReference type="EMBL" id="GAA3836924.1"/>
    </source>
</evidence>
<dbReference type="InterPro" id="IPR036396">
    <property type="entry name" value="Cyt_P450_sf"/>
</dbReference>
<evidence type="ECO:0000313" key="5">
    <source>
        <dbReference type="Proteomes" id="UP001500888"/>
    </source>
</evidence>
<feature type="region of interest" description="Disordered" evidence="3">
    <location>
        <begin position="383"/>
        <end position="415"/>
    </location>
</feature>
<comment type="caution">
    <text evidence="4">The sequence shown here is derived from an EMBL/GenBank/DDBJ whole genome shotgun (WGS) entry which is preliminary data.</text>
</comment>
<dbReference type="InterPro" id="IPR017972">
    <property type="entry name" value="Cyt_P450_CS"/>
</dbReference>
<sequence length="415" mass="45255">MNDRVEPDLTAPGFLAHPHPVLEELRVVDPVQYNEQLRSWLVLSGPEVEEGLRSPHLSADAVPAFMSRLPDGERRSLRRLEDFFRAWMVFSDPPDQQRVRRAFAGSFTARAVQAYIPDMRQRADRLVAALGEAEGRTVDLVTEFARPYAADVTCLALGIADDARAAVQDQAGRLLAFIATPEPRADLGVTALAALDAIGGHVADRLARDRTDDLLVAGAAEGRLSELEVVAAFAQLLTGGVDPLTHAVAAALHQLPQAGFPEEVRRQRLWVEESLRMSCPFRFVPRVAREDLKLGSRLVPAGDRVLLLLTAANRDPATYVEPHAFDGSRSNADRHLTFGRGGHYCLGAPITREALRTAVQAACDAGWTRAVLAGPVTRRSSDLGTEALESLPVRLPRRRGPSEQNGHGRLLDGEP</sequence>
<comment type="similarity">
    <text evidence="1 2">Belongs to the cytochrome P450 family.</text>
</comment>
<dbReference type="InterPro" id="IPR002397">
    <property type="entry name" value="Cyt_P450_B"/>
</dbReference>
<dbReference type="RefSeq" id="WP_344950201.1">
    <property type="nucleotide sequence ID" value="NZ_BAAAZR010000039.1"/>
</dbReference>
<dbReference type="SUPFAM" id="SSF48264">
    <property type="entry name" value="Cytochrome P450"/>
    <property type="match status" value="1"/>
</dbReference>
<dbReference type="Proteomes" id="UP001500888">
    <property type="component" value="Unassembled WGS sequence"/>
</dbReference>
<keyword evidence="2" id="KW-0408">Iron</keyword>
<evidence type="ECO:0000256" key="3">
    <source>
        <dbReference type="SAM" id="MobiDB-lite"/>
    </source>
</evidence>